<protein>
    <submittedName>
        <fullName evidence="2">Uncharacterized protein</fullName>
    </submittedName>
</protein>
<dbReference type="AlphaFoldDB" id="A0A8H7TVH6"/>
<feature type="compositionally biased region" description="Basic and acidic residues" evidence="1">
    <location>
        <begin position="196"/>
        <end position="206"/>
    </location>
</feature>
<comment type="caution">
    <text evidence="2">The sequence shown here is derived from an EMBL/GenBank/DDBJ whole genome shotgun (WGS) entry which is preliminary data.</text>
</comment>
<dbReference type="Proteomes" id="UP000639403">
    <property type="component" value="Unassembled WGS sequence"/>
</dbReference>
<proteinExistence type="predicted"/>
<reference evidence="2" key="1">
    <citation type="submission" date="2020-11" db="EMBL/GenBank/DDBJ databases">
        <authorList>
            <person name="Koelle M."/>
            <person name="Horta M.A.C."/>
            <person name="Nowrousian M."/>
            <person name="Ohm R.A."/>
            <person name="Benz P."/>
            <person name="Pilgard A."/>
        </authorList>
    </citation>
    <scope>NUCLEOTIDE SEQUENCE</scope>
    <source>
        <strain evidence="2">FPRL280</strain>
    </source>
</reference>
<evidence type="ECO:0000256" key="1">
    <source>
        <dbReference type="SAM" id="MobiDB-lite"/>
    </source>
</evidence>
<gene>
    <name evidence="2" type="ORF">IEO21_10959</name>
</gene>
<feature type="region of interest" description="Disordered" evidence="1">
    <location>
        <begin position="150"/>
        <end position="169"/>
    </location>
</feature>
<feature type="compositionally biased region" description="Polar residues" evidence="1">
    <location>
        <begin position="27"/>
        <end position="41"/>
    </location>
</feature>
<sequence length="206" mass="23090">MGTRGCSQRGRSKAPQGQEPVLLLPHQGSQHQGLPQESGRTTRGWEAEPGRIWEGRLPCQNQGTLCQREAGAVRRTHNGGFLKGQGEPTQPLPISVSLSHVILVVQNERALHIPITVGQKDIKPEIHLRALTSDRTPSPTHPCLQHGWNPEQRSTHHAKSSLILQDKQRTPICQSLRRQHRQGRHHLRPHLAQARKPQDRLENGMS</sequence>
<dbReference type="EMBL" id="JADOXO010001287">
    <property type="protein sequence ID" value="KAF9796753.1"/>
    <property type="molecule type" value="Genomic_DNA"/>
</dbReference>
<feature type="region of interest" description="Disordered" evidence="1">
    <location>
        <begin position="1"/>
        <end position="44"/>
    </location>
</feature>
<feature type="compositionally biased region" description="Basic residues" evidence="1">
    <location>
        <begin position="177"/>
        <end position="189"/>
    </location>
</feature>
<reference evidence="2" key="2">
    <citation type="journal article" name="Front. Microbiol.">
        <title>Degradative Capacity of Two Strains of Rhodonia placenta: From Phenotype to Genotype.</title>
        <authorList>
            <person name="Kolle M."/>
            <person name="Horta M.A.C."/>
            <person name="Nowrousian M."/>
            <person name="Ohm R.A."/>
            <person name="Benz J.P."/>
            <person name="Pilgard A."/>
        </authorList>
    </citation>
    <scope>NUCLEOTIDE SEQUENCE</scope>
    <source>
        <strain evidence="2">FPRL280</strain>
    </source>
</reference>
<evidence type="ECO:0000313" key="3">
    <source>
        <dbReference type="Proteomes" id="UP000639403"/>
    </source>
</evidence>
<organism evidence="2 3">
    <name type="scientific">Rhodonia placenta</name>
    <dbReference type="NCBI Taxonomy" id="104341"/>
    <lineage>
        <taxon>Eukaryota</taxon>
        <taxon>Fungi</taxon>
        <taxon>Dikarya</taxon>
        <taxon>Basidiomycota</taxon>
        <taxon>Agaricomycotina</taxon>
        <taxon>Agaricomycetes</taxon>
        <taxon>Polyporales</taxon>
        <taxon>Adustoporiaceae</taxon>
        <taxon>Rhodonia</taxon>
    </lineage>
</organism>
<evidence type="ECO:0000313" key="2">
    <source>
        <dbReference type="EMBL" id="KAF9796753.1"/>
    </source>
</evidence>
<accession>A0A8H7TVH6</accession>
<feature type="region of interest" description="Disordered" evidence="1">
    <location>
        <begin position="177"/>
        <end position="206"/>
    </location>
</feature>
<name>A0A8H7TVH6_9APHY</name>